<gene>
    <name evidence="1" type="ORF">CNEO_30039</name>
</gene>
<proteinExistence type="predicted"/>
<dbReference type="EMBL" id="CAKJVE010000003">
    <property type="protein sequence ID" value="CAG9702391.1"/>
    <property type="molecule type" value="Genomic_DNA"/>
</dbReference>
<sequence length="78" mass="9576">MNYESMLLTEVIEYINIELSKGRTMKDIEEIDFNVSKGVITKRLNRKGYRKINNNFVFDEKIKKYYKKNYNYTTYEER</sequence>
<organism evidence="1 2">
    <name type="scientific">Clostridium neonatale</name>
    <dbReference type="NCBI Taxonomy" id="137838"/>
    <lineage>
        <taxon>Bacteria</taxon>
        <taxon>Bacillati</taxon>
        <taxon>Bacillota</taxon>
        <taxon>Clostridia</taxon>
        <taxon>Eubacteriales</taxon>
        <taxon>Clostridiaceae</taxon>
        <taxon>Clostridium</taxon>
    </lineage>
</organism>
<dbReference type="AlphaFoldDB" id="A0AA86JBF9"/>
<evidence type="ECO:0000313" key="1">
    <source>
        <dbReference type="EMBL" id="CAG9702391.1"/>
    </source>
</evidence>
<accession>A0AA86JBF9</accession>
<reference evidence="1" key="1">
    <citation type="submission" date="2021-10" db="EMBL/GenBank/DDBJ databases">
        <authorList>
            <person name="Mesa V."/>
        </authorList>
    </citation>
    <scope>NUCLEOTIDE SEQUENCE</scope>
    <source>
        <strain evidence="1">CC3_PB</strain>
    </source>
</reference>
<comment type="caution">
    <text evidence="1">The sequence shown here is derived from an EMBL/GenBank/DDBJ whole genome shotgun (WGS) entry which is preliminary data.</text>
</comment>
<name>A0AA86JBF9_9CLOT</name>
<dbReference type="RefSeq" id="WP_342350224.1">
    <property type="nucleotide sequence ID" value="NZ_CAKJVE010000003.1"/>
</dbReference>
<evidence type="ECO:0000313" key="2">
    <source>
        <dbReference type="Proteomes" id="UP000789738"/>
    </source>
</evidence>
<dbReference type="Proteomes" id="UP000789738">
    <property type="component" value="Unassembled WGS sequence"/>
</dbReference>
<protein>
    <submittedName>
        <fullName evidence="1">Uncharacterized protein</fullName>
    </submittedName>
</protein>